<feature type="chain" id="PRO_5047052544" evidence="6">
    <location>
        <begin position="24"/>
        <end position="422"/>
    </location>
</feature>
<comment type="subcellular location">
    <subcellularLocation>
        <location evidence="1">Cell outer membrane</location>
    </subcellularLocation>
</comment>
<feature type="domain" description="OmpA-like" evidence="7">
    <location>
        <begin position="308"/>
        <end position="422"/>
    </location>
</feature>
<organism evidence="8 9">
    <name type="scientific">Sphingobacterium faecale</name>
    <dbReference type="NCBI Taxonomy" id="2803775"/>
    <lineage>
        <taxon>Bacteria</taxon>
        <taxon>Pseudomonadati</taxon>
        <taxon>Bacteroidota</taxon>
        <taxon>Sphingobacteriia</taxon>
        <taxon>Sphingobacteriales</taxon>
        <taxon>Sphingobacteriaceae</taxon>
        <taxon>Sphingobacterium</taxon>
    </lineage>
</organism>
<dbReference type="InterPro" id="IPR050330">
    <property type="entry name" value="Bact_OuterMem_StrucFunc"/>
</dbReference>
<feature type="compositionally biased region" description="Basic and acidic residues" evidence="5">
    <location>
        <begin position="46"/>
        <end position="73"/>
    </location>
</feature>
<evidence type="ECO:0000313" key="8">
    <source>
        <dbReference type="EMBL" id="MBL1408448.1"/>
    </source>
</evidence>
<name>A0ABS1R175_9SPHI</name>
<dbReference type="Pfam" id="PF00691">
    <property type="entry name" value="OmpA"/>
    <property type="match status" value="1"/>
</dbReference>
<protein>
    <submittedName>
        <fullName evidence="8">OmpA family protein</fullName>
    </submittedName>
</protein>
<dbReference type="PRINTS" id="PR01021">
    <property type="entry name" value="OMPADOMAIN"/>
</dbReference>
<reference evidence="8 9" key="1">
    <citation type="submission" date="2021-01" db="EMBL/GenBank/DDBJ databases">
        <title>C459-1 draft genome sequence.</title>
        <authorList>
            <person name="Zhang X.-F."/>
        </authorList>
    </citation>
    <scope>NUCLEOTIDE SEQUENCE [LARGE SCALE GENOMIC DNA]</scope>
    <source>
        <strain evidence="9">C459-1</strain>
    </source>
</reference>
<dbReference type="EMBL" id="JAERTY010000003">
    <property type="protein sequence ID" value="MBL1408448.1"/>
    <property type="molecule type" value="Genomic_DNA"/>
</dbReference>
<feature type="region of interest" description="Disordered" evidence="5">
    <location>
        <begin position="389"/>
        <end position="422"/>
    </location>
</feature>
<feature type="compositionally biased region" description="Polar residues" evidence="5">
    <location>
        <begin position="74"/>
        <end position="91"/>
    </location>
</feature>
<feature type="signal peptide" evidence="6">
    <location>
        <begin position="1"/>
        <end position="23"/>
    </location>
</feature>
<dbReference type="Proteomes" id="UP000625283">
    <property type="component" value="Unassembled WGS sequence"/>
</dbReference>
<sequence>MKKTYLIKIFGLLLLFMYDVQMADAQLFEKLKERVKQTAEDKVINKAGDATEKGMDKAEEKITNKKTGKDDKVSSQSKKTTTPEQGTSKGAAQGINSYANYDFVPGDKIIFQCDFADERDGELPGRLTLIDGNAEVQTMNGEKVLHVQPNSEMQFIPVMKNNKYLPEQFTLEFDVMMFDKEDYYGDLRVFFQDSSDPKATGYSSPHYVEFLTLFDYDKSPRIGWAKPGSSNLADIPKNVAGGSGTWKHIAIYMNKNIGKVYVDQHRIRAVNNLEPGADMLRISSSSSRPVYIKNIRLAQGGDDAYKKVISDGKFIAYGIQFDVNKSVLKPESMGTINEFVKMMKEKPELAFEIGGHTDGDGTPDRNNKLSQERADVVKAKMVEMGVESSRLTTKGYGSSNSIAENNSAENKAKNRRVEFVRK</sequence>
<keyword evidence="9" id="KW-1185">Reference proteome</keyword>
<gene>
    <name evidence="8" type="ORF">JKG61_06755</name>
</gene>
<feature type="region of interest" description="Disordered" evidence="5">
    <location>
        <begin position="46"/>
        <end position="91"/>
    </location>
</feature>
<dbReference type="PROSITE" id="PS51123">
    <property type="entry name" value="OMPA_2"/>
    <property type="match status" value="1"/>
</dbReference>
<keyword evidence="3" id="KW-0998">Cell outer membrane</keyword>
<comment type="caution">
    <text evidence="8">The sequence shown here is derived from an EMBL/GenBank/DDBJ whole genome shotgun (WGS) entry which is preliminary data.</text>
</comment>
<dbReference type="CDD" id="cd07185">
    <property type="entry name" value="OmpA_C-like"/>
    <property type="match status" value="1"/>
</dbReference>
<evidence type="ECO:0000256" key="4">
    <source>
        <dbReference type="PROSITE-ProRule" id="PRU00473"/>
    </source>
</evidence>
<evidence type="ECO:0000256" key="6">
    <source>
        <dbReference type="SAM" id="SignalP"/>
    </source>
</evidence>
<keyword evidence="6" id="KW-0732">Signal</keyword>
<dbReference type="PANTHER" id="PTHR30329">
    <property type="entry name" value="STATOR ELEMENT OF FLAGELLAR MOTOR COMPLEX"/>
    <property type="match status" value="1"/>
</dbReference>
<evidence type="ECO:0000259" key="7">
    <source>
        <dbReference type="PROSITE" id="PS51123"/>
    </source>
</evidence>
<dbReference type="InterPro" id="IPR036737">
    <property type="entry name" value="OmpA-like_sf"/>
</dbReference>
<evidence type="ECO:0000256" key="5">
    <source>
        <dbReference type="SAM" id="MobiDB-lite"/>
    </source>
</evidence>
<dbReference type="InterPro" id="IPR006664">
    <property type="entry name" value="OMP_bac"/>
</dbReference>
<dbReference type="InterPro" id="IPR006665">
    <property type="entry name" value="OmpA-like"/>
</dbReference>
<feature type="compositionally biased region" description="Basic and acidic residues" evidence="5">
    <location>
        <begin position="410"/>
        <end position="422"/>
    </location>
</feature>
<accession>A0ABS1R175</accession>
<evidence type="ECO:0000256" key="2">
    <source>
        <dbReference type="ARBA" id="ARBA00023136"/>
    </source>
</evidence>
<feature type="compositionally biased region" description="Low complexity" evidence="5">
    <location>
        <begin position="398"/>
        <end position="409"/>
    </location>
</feature>
<evidence type="ECO:0000256" key="3">
    <source>
        <dbReference type="ARBA" id="ARBA00023237"/>
    </source>
</evidence>
<dbReference type="RefSeq" id="WP_202102209.1">
    <property type="nucleotide sequence ID" value="NZ_JAERTY010000003.1"/>
</dbReference>
<proteinExistence type="predicted"/>
<dbReference type="PANTHER" id="PTHR30329:SF21">
    <property type="entry name" value="LIPOPROTEIN YIAD-RELATED"/>
    <property type="match status" value="1"/>
</dbReference>
<evidence type="ECO:0000256" key="1">
    <source>
        <dbReference type="ARBA" id="ARBA00004442"/>
    </source>
</evidence>
<evidence type="ECO:0000313" key="9">
    <source>
        <dbReference type="Proteomes" id="UP000625283"/>
    </source>
</evidence>
<dbReference type="SUPFAM" id="SSF103088">
    <property type="entry name" value="OmpA-like"/>
    <property type="match status" value="1"/>
</dbReference>
<keyword evidence="2 4" id="KW-0472">Membrane</keyword>
<dbReference type="Gene3D" id="3.30.1330.60">
    <property type="entry name" value="OmpA-like domain"/>
    <property type="match status" value="1"/>
</dbReference>